<dbReference type="GO" id="GO:0006508">
    <property type="term" value="P:proteolysis"/>
    <property type="evidence" value="ECO:0007669"/>
    <property type="project" value="UniProtKB-KW"/>
</dbReference>
<protein>
    <submittedName>
        <fullName evidence="6">Peptidase S49</fullName>
    </submittedName>
</protein>
<evidence type="ECO:0000256" key="4">
    <source>
        <dbReference type="ARBA" id="ARBA00022825"/>
    </source>
</evidence>
<evidence type="ECO:0000256" key="2">
    <source>
        <dbReference type="ARBA" id="ARBA00022670"/>
    </source>
</evidence>
<keyword evidence="3" id="KW-0378">Hydrolase</keyword>
<accession>A0A918XQ12</accession>
<reference evidence="6" key="2">
    <citation type="submission" date="2020-09" db="EMBL/GenBank/DDBJ databases">
        <authorList>
            <person name="Sun Q."/>
            <person name="Kim S."/>
        </authorList>
    </citation>
    <scope>NUCLEOTIDE SEQUENCE</scope>
    <source>
        <strain evidence="6">KCTC 42651</strain>
    </source>
</reference>
<evidence type="ECO:0000256" key="3">
    <source>
        <dbReference type="ARBA" id="ARBA00022801"/>
    </source>
</evidence>
<sequence length="293" mass="31525">MPYLATMSWYDPILDRVRSRPPIVSVVPLRGVIGSLGPLRRGLSVDAVGPLLQAAFRPRSVTAVALVVNSPGGSPAQSELIAGRIRDLAAEYDKPVIAFVEDVAASGGYWLACAADEIRVTPTSIVGSIGVISASFGFQDAIARLGVERRVHTAGSRKSLLDPFRPEQAEDVEHLTAIQQEMHARFIAWVRSRRGDRLKPEDEPELLEGKFWTGARSVELGLADGEGELRRTLRERYGARTRFRVLSRSPGLARRLGLAGADGPGAADGALAGLADGLIGAVEERALWSRFGL</sequence>
<dbReference type="Proteomes" id="UP000630353">
    <property type="component" value="Unassembled WGS sequence"/>
</dbReference>
<dbReference type="InterPro" id="IPR047272">
    <property type="entry name" value="S49_SppA_C"/>
</dbReference>
<keyword evidence="4" id="KW-0720">Serine protease</keyword>
<dbReference type="CDD" id="cd07023">
    <property type="entry name" value="S49_Sppa_N_C"/>
    <property type="match status" value="1"/>
</dbReference>
<organism evidence="6 7">
    <name type="scientific">Thalassobaculum fulvum</name>
    <dbReference type="NCBI Taxonomy" id="1633335"/>
    <lineage>
        <taxon>Bacteria</taxon>
        <taxon>Pseudomonadati</taxon>
        <taxon>Pseudomonadota</taxon>
        <taxon>Alphaproteobacteria</taxon>
        <taxon>Rhodospirillales</taxon>
        <taxon>Thalassobaculaceae</taxon>
        <taxon>Thalassobaculum</taxon>
    </lineage>
</organism>
<dbReference type="PANTHER" id="PTHR42987:SF8">
    <property type="entry name" value="PROTEINASE"/>
    <property type="match status" value="1"/>
</dbReference>
<reference evidence="6" key="1">
    <citation type="journal article" date="2014" name="Int. J. Syst. Evol. Microbiol.">
        <title>Complete genome sequence of Corynebacterium casei LMG S-19264T (=DSM 44701T), isolated from a smear-ripened cheese.</title>
        <authorList>
            <consortium name="US DOE Joint Genome Institute (JGI-PGF)"/>
            <person name="Walter F."/>
            <person name="Albersmeier A."/>
            <person name="Kalinowski J."/>
            <person name="Ruckert C."/>
        </authorList>
    </citation>
    <scope>NUCLEOTIDE SEQUENCE</scope>
    <source>
        <strain evidence="6">KCTC 42651</strain>
    </source>
</reference>
<proteinExistence type="inferred from homology"/>
<comment type="caution">
    <text evidence="6">The sequence shown here is derived from an EMBL/GenBank/DDBJ whole genome shotgun (WGS) entry which is preliminary data.</text>
</comment>
<dbReference type="InterPro" id="IPR029045">
    <property type="entry name" value="ClpP/crotonase-like_dom_sf"/>
</dbReference>
<dbReference type="Pfam" id="PF01343">
    <property type="entry name" value="Peptidase_S49"/>
    <property type="match status" value="1"/>
</dbReference>
<dbReference type="AlphaFoldDB" id="A0A918XQ12"/>
<dbReference type="EMBL" id="BMZS01000002">
    <property type="protein sequence ID" value="GHD43239.1"/>
    <property type="molecule type" value="Genomic_DNA"/>
</dbReference>
<dbReference type="Gene3D" id="6.20.330.10">
    <property type="match status" value="1"/>
</dbReference>
<evidence type="ECO:0000313" key="6">
    <source>
        <dbReference type="EMBL" id="GHD43239.1"/>
    </source>
</evidence>
<dbReference type="Gene3D" id="3.90.226.10">
    <property type="entry name" value="2-enoyl-CoA Hydratase, Chain A, domain 1"/>
    <property type="match status" value="1"/>
</dbReference>
<evidence type="ECO:0000259" key="5">
    <source>
        <dbReference type="Pfam" id="PF01343"/>
    </source>
</evidence>
<feature type="domain" description="Peptidase S49" evidence="5">
    <location>
        <begin position="93"/>
        <end position="232"/>
    </location>
</feature>
<keyword evidence="7" id="KW-1185">Reference proteome</keyword>
<name>A0A918XQ12_9PROT</name>
<dbReference type="InterPro" id="IPR002142">
    <property type="entry name" value="Peptidase_S49"/>
</dbReference>
<comment type="similarity">
    <text evidence="1">Belongs to the peptidase S49 family.</text>
</comment>
<evidence type="ECO:0000313" key="7">
    <source>
        <dbReference type="Proteomes" id="UP000630353"/>
    </source>
</evidence>
<gene>
    <name evidence="6" type="primary">sohB</name>
    <name evidence="6" type="ORF">GCM10017083_09090</name>
</gene>
<dbReference type="GO" id="GO:0008236">
    <property type="term" value="F:serine-type peptidase activity"/>
    <property type="evidence" value="ECO:0007669"/>
    <property type="project" value="UniProtKB-KW"/>
</dbReference>
<evidence type="ECO:0000256" key="1">
    <source>
        <dbReference type="ARBA" id="ARBA00008683"/>
    </source>
</evidence>
<dbReference type="SUPFAM" id="SSF52096">
    <property type="entry name" value="ClpP/crotonase"/>
    <property type="match status" value="1"/>
</dbReference>
<dbReference type="PANTHER" id="PTHR42987">
    <property type="entry name" value="PEPTIDASE S49"/>
    <property type="match status" value="1"/>
</dbReference>
<keyword evidence="2" id="KW-0645">Protease</keyword>